<name>A0A0K2T264_LEPSM</name>
<sequence length="345" mass="39545">MNKVYPWSTSIHAAKQLFKSGRQSTKSASLVRPHFQLDKSDQEILHNLTSRGWPEFPIPLPTLREKFHEWQNLKNSSSRLDNKSKNQMWDIEEEFLPFVLAIPNDLCEFTLSHDSLSFSHDSTCKTTPFQGIEPLEYEDYLAKLEIRIYNELQERFVVQEGYFSILGPDFIKKTVDIGFQSNVPFQLDHLNDLLIAGGASIHSLVGFLIKNELYSEFPPKLFAFGRIYDAGHPFPQRSIASTLCLSYSQKESLHDREEIVESLKEYFNVNHNISFDIFFKGAPDLTGCETHSLVFKTKDGTIISEISTFNDYLSKRFSIMNQNGTFCHLVGGTLCDVTSLLHSCY</sequence>
<evidence type="ECO:0000313" key="1">
    <source>
        <dbReference type="EMBL" id="CDW20118.1"/>
    </source>
</evidence>
<proteinExistence type="predicted"/>
<dbReference type="EMBL" id="HACA01002757">
    <property type="protein sequence ID" value="CDW20118.1"/>
    <property type="molecule type" value="Transcribed_RNA"/>
</dbReference>
<protein>
    <submittedName>
        <fullName evidence="1">Putative LOC101900229 [Musca domestica]</fullName>
    </submittedName>
</protein>
<dbReference type="AlphaFoldDB" id="A0A0K2T264"/>
<reference evidence="1" key="1">
    <citation type="submission" date="2014-05" db="EMBL/GenBank/DDBJ databases">
        <authorList>
            <person name="Chronopoulou M."/>
        </authorList>
    </citation>
    <scope>NUCLEOTIDE SEQUENCE</scope>
    <source>
        <tissue evidence="1">Whole organism</tissue>
    </source>
</reference>
<organism evidence="1">
    <name type="scientific">Lepeophtheirus salmonis</name>
    <name type="common">Salmon louse</name>
    <name type="synonym">Caligus salmonis</name>
    <dbReference type="NCBI Taxonomy" id="72036"/>
    <lineage>
        <taxon>Eukaryota</taxon>
        <taxon>Metazoa</taxon>
        <taxon>Ecdysozoa</taxon>
        <taxon>Arthropoda</taxon>
        <taxon>Crustacea</taxon>
        <taxon>Multicrustacea</taxon>
        <taxon>Hexanauplia</taxon>
        <taxon>Copepoda</taxon>
        <taxon>Siphonostomatoida</taxon>
        <taxon>Caligidae</taxon>
        <taxon>Lepeophtheirus</taxon>
    </lineage>
</organism>
<accession>A0A0K2T264</accession>